<evidence type="ECO:0000256" key="3">
    <source>
        <dbReference type="ARBA" id="ARBA00022692"/>
    </source>
</evidence>
<name>A0A0A9HCT9_ARUDO</name>
<keyword evidence="7" id="KW-0568">Pathogenesis-related protein</keyword>
<feature type="transmembrane region" description="Helical" evidence="8">
    <location>
        <begin position="37"/>
        <end position="55"/>
    </location>
</feature>
<keyword evidence="6 8" id="KW-0472">Membrane</keyword>
<evidence type="ECO:0000256" key="2">
    <source>
        <dbReference type="ARBA" id="ARBA00006574"/>
    </source>
</evidence>
<evidence type="ECO:0000256" key="6">
    <source>
        <dbReference type="ARBA" id="ARBA00023136"/>
    </source>
</evidence>
<sequence>MMRALEHDFKRVVGISWYLWLFVIFFLLLNINGWHTYFWLSFLPLFVSMKHFLLLRIV</sequence>
<evidence type="ECO:0000256" key="4">
    <source>
        <dbReference type="ARBA" id="ARBA00022821"/>
    </source>
</evidence>
<comment type="similarity">
    <text evidence="2">Belongs to the MLO family.</text>
</comment>
<dbReference type="EMBL" id="GBRH01165250">
    <property type="protein sequence ID" value="JAE32646.1"/>
    <property type="molecule type" value="Transcribed_RNA"/>
</dbReference>
<feature type="transmembrane region" description="Helical" evidence="8">
    <location>
        <begin position="12"/>
        <end position="31"/>
    </location>
</feature>
<keyword evidence="3 8" id="KW-0812">Transmembrane</keyword>
<evidence type="ECO:0000256" key="5">
    <source>
        <dbReference type="ARBA" id="ARBA00022989"/>
    </source>
</evidence>
<protein>
    <submittedName>
        <fullName evidence="9">MLO13</fullName>
    </submittedName>
</protein>
<dbReference type="GO" id="GO:0016020">
    <property type="term" value="C:membrane"/>
    <property type="evidence" value="ECO:0007669"/>
    <property type="project" value="UniProtKB-SubCell"/>
</dbReference>
<comment type="subcellular location">
    <subcellularLocation>
        <location evidence="1">Membrane</location>
        <topology evidence="1">Multi-pass membrane protein</topology>
    </subcellularLocation>
</comment>
<evidence type="ECO:0000256" key="7">
    <source>
        <dbReference type="ARBA" id="ARBA00023265"/>
    </source>
</evidence>
<reference evidence="9" key="2">
    <citation type="journal article" date="2015" name="Data Brief">
        <title>Shoot transcriptome of the giant reed, Arundo donax.</title>
        <authorList>
            <person name="Barrero R.A."/>
            <person name="Guerrero F.D."/>
            <person name="Moolhuijzen P."/>
            <person name="Goolsby J.A."/>
            <person name="Tidwell J."/>
            <person name="Bellgard S.E."/>
            <person name="Bellgard M.I."/>
        </authorList>
    </citation>
    <scope>NUCLEOTIDE SEQUENCE</scope>
    <source>
        <tissue evidence="9">Shoot tissue taken approximately 20 cm above the soil surface</tissue>
    </source>
</reference>
<dbReference type="AlphaFoldDB" id="A0A0A9HCT9"/>
<evidence type="ECO:0000313" key="9">
    <source>
        <dbReference type="EMBL" id="JAE32646.1"/>
    </source>
</evidence>
<accession>A0A0A9HCT9</accession>
<keyword evidence="4" id="KW-0611">Plant defense</keyword>
<dbReference type="PANTHER" id="PTHR31942:SF54">
    <property type="entry name" value="MLO-LIKE PROTEIN 13"/>
    <property type="match status" value="1"/>
</dbReference>
<organism evidence="9">
    <name type="scientific">Arundo donax</name>
    <name type="common">Giant reed</name>
    <name type="synonym">Donax arundinaceus</name>
    <dbReference type="NCBI Taxonomy" id="35708"/>
    <lineage>
        <taxon>Eukaryota</taxon>
        <taxon>Viridiplantae</taxon>
        <taxon>Streptophyta</taxon>
        <taxon>Embryophyta</taxon>
        <taxon>Tracheophyta</taxon>
        <taxon>Spermatophyta</taxon>
        <taxon>Magnoliopsida</taxon>
        <taxon>Liliopsida</taxon>
        <taxon>Poales</taxon>
        <taxon>Poaceae</taxon>
        <taxon>PACMAD clade</taxon>
        <taxon>Arundinoideae</taxon>
        <taxon>Arundineae</taxon>
        <taxon>Arundo</taxon>
    </lineage>
</organism>
<evidence type="ECO:0000256" key="1">
    <source>
        <dbReference type="ARBA" id="ARBA00004141"/>
    </source>
</evidence>
<reference evidence="9" key="1">
    <citation type="submission" date="2014-09" db="EMBL/GenBank/DDBJ databases">
        <authorList>
            <person name="Magalhaes I.L.F."/>
            <person name="Oliveira U."/>
            <person name="Santos F.R."/>
            <person name="Vidigal T.H.D.A."/>
            <person name="Brescovit A.D."/>
            <person name="Santos A.J."/>
        </authorList>
    </citation>
    <scope>NUCLEOTIDE SEQUENCE</scope>
    <source>
        <tissue evidence="9">Shoot tissue taken approximately 20 cm above the soil surface</tissue>
    </source>
</reference>
<keyword evidence="5 8" id="KW-1133">Transmembrane helix</keyword>
<evidence type="ECO:0000256" key="8">
    <source>
        <dbReference type="SAM" id="Phobius"/>
    </source>
</evidence>
<dbReference type="PANTHER" id="PTHR31942">
    <property type="entry name" value="MLO-LIKE PROTEIN 1"/>
    <property type="match status" value="1"/>
</dbReference>
<dbReference type="InterPro" id="IPR004326">
    <property type="entry name" value="Mlo"/>
</dbReference>
<dbReference type="Pfam" id="PF03094">
    <property type="entry name" value="Mlo"/>
    <property type="match status" value="1"/>
</dbReference>
<dbReference type="GO" id="GO:0006952">
    <property type="term" value="P:defense response"/>
    <property type="evidence" value="ECO:0007669"/>
    <property type="project" value="UniProtKB-KW"/>
</dbReference>
<proteinExistence type="inferred from homology"/>